<dbReference type="EMBL" id="CAACVR010000002">
    <property type="protein sequence ID" value="VEU20183.1"/>
    <property type="molecule type" value="Genomic_DNA"/>
</dbReference>
<dbReference type="Gene3D" id="1.20.1250.20">
    <property type="entry name" value="MFS general substrate transporter like domains"/>
    <property type="match status" value="1"/>
</dbReference>
<feature type="transmembrane region" description="Helical" evidence="3">
    <location>
        <begin position="21"/>
        <end position="39"/>
    </location>
</feature>
<proteinExistence type="inferred from homology"/>
<feature type="domain" description="Major facilitator superfamily (MFS) profile" evidence="4">
    <location>
        <begin position="1"/>
        <end position="360"/>
    </location>
</feature>
<feature type="transmembrane region" description="Helical" evidence="3">
    <location>
        <begin position="45"/>
        <end position="74"/>
    </location>
</feature>
<accession>A0A448YH63</accession>
<keyword evidence="3" id="KW-1133">Transmembrane helix</keyword>
<dbReference type="PANTHER" id="PTHR11360">
    <property type="entry name" value="MONOCARBOXYLATE TRANSPORTER"/>
    <property type="match status" value="1"/>
</dbReference>
<evidence type="ECO:0000313" key="6">
    <source>
        <dbReference type="Proteomes" id="UP000290900"/>
    </source>
</evidence>
<dbReference type="Pfam" id="PF07690">
    <property type="entry name" value="MFS_1"/>
    <property type="match status" value="1"/>
</dbReference>
<feature type="transmembrane region" description="Helical" evidence="3">
    <location>
        <begin position="232"/>
        <end position="253"/>
    </location>
</feature>
<feature type="transmembrane region" description="Helical" evidence="3">
    <location>
        <begin position="330"/>
        <end position="351"/>
    </location>
</feature>
<dbReference type="InterPro" id="IPR020846">
    <property type="entry name" value="MFS_dom"/>
</dbReference>
<dbReference type="InterPro" id="IPR036259">
    <property type="entry name" value="MFS_trans_sf"/>
</dbReference>
<dbReference type="Proteomes" id="UP000290900">
    <property type="component" value="Unassembled WGS sequence"/>
</dbReference>
<feature type="transmembrane region" description="Helical" evidence="3">
    <location>
        <begin position="81"/>
        <end position="100"/>
    </location>
</feature>
<sequence length="360" mass="39995">MFMSMFLGLFAGPLYDSFGSRWLLLTGSLFIFVGIFTTGECTKAYQFILSYGICMGIGTGLMMFPAISIVSCWFSKQKRSLFMGVVQSGGSAGGVVFPILLRFLFPKYGFKWSMRIVAFFNLGVDLLGAFLAKDRLKEIRLRTGEVDKRTMWNKLTHTVDLTAYKEKQLLSLSVSLFMNEFALMNVLTYFSSYAMIHGVSQGESFNMLTILNALGILGAYVPSYFAGKYGSFNVMILMSSTLTLIMFVVWLPFGKYKPAMYVFVAVFGFCCSSTFALTGATVSTITPKTSDFGKRYGAAYAFVSLGNLISLPISGSFIKVKNAKYYNHMVIFIACICACSSVLFVVSRWTVVGRKFRVCV</sequence>
<dbReference type="AlphaFoldDB" id="A0A448YH63"/>
<feature type="transmembrane region" description="Helical" evidence="3">
    <location>
        <begin position="169"/>
        <end position="192"/>
    </location>
</feature>
<dbReference type="SUPFAM" id="SSF103473">
    <property type="entry name" value="MFS general substrate transporter"/>
    <property type="match status" value="1"/>
</dbReference>
<feature type="transmembrane region" description="Helical" evidence="3">
    <location>
        <begin position="297"/>
        <end position="318"/>
    </location>
</feature>
<dbReference type="OrthoDB" id="6509908at2759"/>
<dbReference type="GO" id="GO:0022857">
    <property type="term" value="F:transmembrane transporter activity"/>
    <property type="evidence" value="ECO:0007669"/>
    <property type="project" value="InterPro"/>
</dbReference>
<evidence type="ECO:0000259" key="4">
    <source>
        <dbReference type="PROSITE" id="PS50850"/>
    </source>
</evidence>
<comment type="similarity">
    <text evidence="2">Belongs to the major facilitator superfamily. Monocarboxylate porter (TC 2.A.1.13) family.</text>
</comment>
<dbReference type="GO" id="GO:0032218">
    <property type="term" value="P:riboflavin transport"/>
    <property type="evidence" value="ECO:0007669"/>
    <property type="project" value="TreeGrafter"/>
</dbReference>
<dbReference type="InParanoid" id="A0A448YH63"/>
<keyword evidence="3" id="KW-0472">Membrane</keyword>
<dbReference type="GO" id="GO:0016020">
    <property type="term" value="C:membrane"/>
    <property type="evidence" value="ECO:0007669"/>
    <property type="project" value="UniProtKB-SubCell"/>
</dbReference>
<keyword evidence="3" id="KW-0812">Transmembrane</keyword>
<keyword evidence="6" id="KW-1185">Reference proteome</keyword>
<reference evidence="5 6" key="1">
    <citation type="submission" date="2018-12" db="EMBL/GenBank/DDBJ databases">
        <authorList>
            <person name="Tiukova I."/>
            <person name="Dainat J."/>
        </authorList>
    </citation>
    <scope>NUCLEOTIDE SEQUENCE [LARGE SCALE GENOMIC DNA]</scope>
</reference>
<dbReference type="PANTHER" id="PTHR11360:SF177">
    <property type="entry name" value="RIBOFLAVIN TRANSPORTER MCH5"/>
    <property type="match status" value="1"/>
</dbReference>
<dbReference type="InterPro" id="IPR011701">
    <property type="entry name" value="MFS"/>
</dbReference>
<feature type="transmembrane region" description="Helical" evidence="3">
    <location>
        <begin position="259"/>
        <end position="285"/>
    </location>
</feature>
<protein>
    <submittedName>
        <fullName evidence="5">DEKNAAC100960</fullName>
    </submittedName>
</protein>
<evidence type="ECO:0000256" key="1">
    <source>
        <dbReference type="ARBA" id="ARBA00004141"/>
    </source>
</evidence>
<dbReference type="PROSITE" id="PS50850">
    <property type="entry name" value="MFS"/>
    <property type="match status" value="1"/>
</dbReference>
<evidence type="ECO:0000256" key="2">
    <source>
        <dbReference type="ARBA" id="ARBA00006727"/>
    </source>
</evidence>
<evidence type="ECO:0000313" key="5">
    <source>
        <dbReference type="EMBL" id="VEU20183.1"/>
    </source>
</evidence>
<organism evidence="5 6">
    <name type="scientific">Brettanomyces naardenensis</name>
    <name type="common">Yeast</name>
    <dbReference type="NCBI Taxonomy" id="13370"/>
    <lineage>
        <taxon>Eukaryota</taxon>
        <taxon>Fungi</taxon>
        <taxon>Dikarya</taxon>
        <taxon>Ascomycota</taxon>
        <taxon>Saccharomycotina</taxon>
        <taxon>Pichiomycetes</taxon>
        <taxon>Pichiales</taxon>
        <taxon>Pichiaceae</taxon>
        <taxon>Brettanomyces</taxon>
    </lineage>
</organism>
<evidence type="ECO:0000256" key="3">
    <source>
        <dbReference type="SAM" id="Phobius"/>
    </source>
</evidence>
<comment type="subcellular location">
    <subcellularLocation>
        <location evidence="1">Membrane</location>
        <topology evidence="1">Multi-pass membrane protein</topology>
    </subcellularLocation>
</comment>
<dbReference type="InterPro" id="IPR050327">
    <property type="entry name" value="Proton-linked_MCT"/>
</dbReference>
<gene>
    <name evidence="5" type="ORF">BRENAR_LOCUS918</name>
</gene>
<feature type="transmembrane region" description="Helical" evidence="3">
    <location>
        <begin position="204"/>
        <end position="225"/>
    </location>
</feature>
<name>A0A448YH63_BRENA</name>